<sequence length="530" mass="57669">MQKETTVKLGHAQGPPARRDASKMPKTSQSGYKSKSKSKLKSARKPLREVVNGVKIKPSATLNQPSLNKHKIAIDDNNQEDESLDRLLLIHSDLSSLLHQIDDLVGKAIRLKATNKNDIKEIESFAHVLSEMQNSLKPWVPRFQQSISSSSLESNNQLEKSLAGKTVDAAVDDVVGSPAQSNWDLLVSPSPLVSWRAGCTNEASRQLFLLTPLPKGAISKLRGPSKPATENSRSNTNANVRAAPPTHFVISKDTKNDLVEGVTAKSTPYQVPDCSVICTETTIKGKFKSPEKHSKIGCSVVAMTPCREVSPPKSCKLLEPISEFTNKKVRGARASTPFPTGLRKFSDSDDDPDSSSGEAPGHLISKYPELVGIKLAHQFGNGRKLVEASPVWCMSPPKTCIVMEPPEGKTLSTTTSLEFPTTTYSPCGKTKKEFEYHGNTKKESESLNDGLAATEDTPLCKLPGSIIRTGKRPGENTLKRELWTKFEAATTSGHRFGEPLCQDAANKGFLDLLEEVSSGEETDAAAQFIR</sequence>
<gene>
    <name evidence="2" type="ORF">DCAR_023081</name>
</gene>
<comment type="caution">
    <text evidence="2">The sequence shown here is derived from an EMBL/GenBank/DDBJ whole genome shotgun (WGS) entry which is preliminary data.</text>
</comment>
<dbReference type="AlphaFoldDB" id="A0A164UYR4"/>
<evidence type="ECO:0000256" key="1">
    <source>
        <dbReference type="SAM" id="MobiDB-lite"/>
    </source>
</evidence>
<dbReference type="PANTHER" id="PTHR37238:SF1">
    <property type="entry name" value="OS05G0532500 PROTEIN"/>
    <property type="match status" value="1"/>
</dbReference>
<dbReference type="OrthoDB" id="1933187at2759"/>
<protein>
    <submittedName>
        <fullName evidence="2">Uncharacterized protein</fullName>
    </submittedName>
</protein>
<feature type="compositionally biased region" description="Basic residues" evidence="1">
    <location>
        <begin position="34"/>
        <end position="45"/>
    </location>
</feature>
<proteinExistence type="predicted"/>
<feature type="region of interest" description="Disordered" evidence="1">
    <location>
        <begin position="219"/>
        <end position="240"/>
    </location>
</feature>
<feature type="compositionally biased region" description="Polar residues" evidence="1">
    <location>
        <begin position="228"/>
        <end position="239"/>
    </location>
</feature>
<organism evidence="2">
    <name type="scientific">Daucus carota subsp. sativus</name>
    <name type="common">Carrot</name>
    <dbReference type="NCBI Taxonomy" id="79200"/>
    <lineage>
        <taxon>Eukaryota</taxon>
        <taxon>Viridiplantae</taxon>
        <taxon>Streptophyta</taxon>
        <taxon>Embryophyta</taxon>
        <taxon>Tracheophyta</taxon>
        <taxon>Spermatophyta</taxon>
        <taxon>Magnoliopsida</taxon>
        <taxon>eudicotyledons</taxon>
        <taxon>Gunneridae</taxon>
        <taxon>Pentapetalae</taxon>
        <taxon>asterids</taxon>
        <taxon>campanulids</taxon>
        <taxon>Apiales</taxon>
        <taxon>Apiaceae</taxon>
        <taxon>Apioideae</taxon>
        <taxon>Scandiceae</taxon>
        <taxon>Daucinae</taxon>
        <taxon>Daucus</taxon>
        <taxon>Daucus sect. Daucus</taxon>
    </lineage>
</organism>
<reference evidence="2" key="1">
    <citation type="journal article" date="2016" name="Nat. Genet.">
        <title>A high-quality carrot genome assembly provides new insights into carotenoid accumulation and asterid genome evolution.</title>
        <authorList>
            <person name="Iorizzo M."/>
            <person name="Ellison S."/>
            <person name="Senalik D."/>
            <person name="Zeng P."/>
            <person name="Satapoomin P."/>
            <person name="Huang J."/>
            <person name="Bowman M."/>
            <person name="Iovene M."/>
            <person name="Sanseverino W."/>
            <person name="Cavagnaro P."/>
            <person name="Yildiz M."/>
            <person name="Macko-Podgorni A."/>
            <person name="Moranska E."/>
            <person name="Grzebelus E."/>
            <person name="Grzebelus D."/>
            <person name="Ashrafi H."/>
            <person name="Zheng Z."/>
            <person name="Cheng S."/>
            <person name="Spooner D."/>
            <person name="Van Deynze A."/>
            <person name="Simon P."/>
        </authorList>
    </citation>
    <scope>NUCLEOTIDE SEQUENCE [LARGE SCALE GENOMIC DNA]</scope>
    <source>
        <tissue evidence="2">Leaf</tissue>
    </source>
</reference>
<dbReference type="EMBL" id="LNRQ01000006">
    <property type="protein sequence ID" value="KZM89556.1"/>
    <property type="molecule type" value="Genomic_DNA"/>
</dbReference>
<dbReference type="PANTHER" id="PTHR37238">
    <property type="entry name" value="OS05G0532500 PROTEIN"/>
    <property type="match status" value="1"/>
</dbReference>
<dbReference type="Gramene" id="KZM89556">
    <property type="protein sequence ID" value="KZM89556"/>
    <property type="gene ID" value="DCAR_023081"/>
</dbReference>
<feature type="region of interest" description="Disordered" evidence="1">
    <location>
        <begin position="1"/>
        <end position="47"/>
    </location>
</feature>
<evidence type="ECO:0000313" key="2">
    <source>
        <dbReference type="EMBL" id="KZM89556.1"/>
    </source>
</evidence>
<dbReference type="STRING" id="79200.A0A164UYR4"/>
<dbReference type="KEGG" id="dcr:108224836"/>
<dbReference type="OMA" id="PSSEYNC"/>
<accession>A0A164UYR4</accession>
<feature type="region of interest" description="Disordered" evidence="1">
    <location>
        <begin position="332"/>
        <end position="362"/>
    </location>
</feature>
<name>A0A164UYR4_DAUCS</name>